<name>A0A930DGR2_NEISI</name>
<dbReference type="Proteomes" id="UP000780345">
    <property type="component" value="Unassembled WGS sequence"/>
</dbReference>
<comment type="caution">
    <text evidence="1">The sequence shown here is derived from an EMBL/GenBank/DDBJ whole genome shotgun (WGS) entry which is preliminary data.</text>
</comment>
<sequence length="118" mass="13470">MHFYNTDFPNGSFLGPAVAFWLIQASEETGNIVQVFMPAFTPIGFAGHKYLPICGSCHSSSVAQALSAGWFIEKSKGRLKRMRIDFKRLFIVYENKDRIFQIVIPDVKEIQELEYGNF</sequence>
<dbReference type="EMBL" id="JABZQQ010000034">
    <property type="protein sequence ID" value="MBF1265082.1"/>
    <property type="molecule type" value="Genomic_DNA"/>
</dbReference>
<protein>
    <submittedName>
        <fullName evidence="1">Uncharacterized protein</fullName>
    </submittedName>
</protein>
<dbReference type="AlphaFoldDB" id="A0A930DGR2"/>
<proteinExistence type="predicted"/>
<evidence type="ECO:0000313" key="1">
    <source>
        <dbReference type="EMBL" id="MBF1265082.1"/>
    </source>
</evidence>
<accession>A0A930DGR2</accession>
<gene>
    <name evidence="1" type="ORF">HXM80_05215</name>
</gene>
<organism evidence="1 2">
    <name type="scientific">Neisseria sicca</name>
    <dbReference type="NCBI Taxonomy" id="490"/>
    <lineage>
        <taxon>Bacteria</taxon>
        <taxon>Pseudomonadati</taxon>
        <taxon>Pseudomonadota</taxon>
        <taxon>Betaproteobacteria</taxon>
        <taxon>Neisseriales</taxon>
        <taxon>Neisseriaceae</taxon>
        <taxon>Neisseria</taxon>
    </lineage>
</organism>
<evidence type="ECO:0000313" key="2">
    <source>
        <dbReference type="Proteomes" id="UP000780345"/>
    </source>
</evidence>
<dbReference type="RefSeq" id="WP_311152313.1">
    <property type="nucleotide sequence ID" value="NZ_CAUOMS010000047.1"/>
</dbReference>
<reference evidence="1" key="1">
    <citation type="submission" date="2020-04" db="EMBL/GenBank/DDBJ databases">
        <title>Deep metagenomics examines the oral microbiome during advanced dental caries in children, revealing novel taxa and co-occurrences with host molecules.</title>
        <authorList>
            <person name="Baker J.L."/>
            <person name="Morton J.T."/>
            <person name="Dinis M."/>
            <person name="Alvarez R."/>
            <person name="Tran N.C."/>
            <person name="Knight R."/>
            <person name="Edlund A."/>
        </authorList>
    </citation>
    <scope>NUCLEOTIDE SEQUENCE</scope>
    <source>
        <strain evidence="1">JCVI_32_bin.62</strain>
    </source>
</reference>